<protein>
    <submittedName>
        <fullName evidence="1">Uncharacterized protein</fullName>
    </submittedName>
</protein>
<reference evidence="1" key="1">
    <citation type="submission" date="2022-06" db="EMBL/GenBank/DDBJ databases">
        <title>Phylogenomic reconstructions and comparative analyses of Kickxellomycotina fungi.</title>
        <authorList>
            <person name="Reynolds N.K."/>
            <person name="Stajich J.E."/>
            <person name="Barry K."/>
            <person name="Grigoriev I.V."/>
            <person name="Crous P."/>
            <person name="Smith M.E."/>
        </authorList>
    </citation>
    <scope>NUCLEOTIDE SEQUENCE</scope>
    <source>
        <strain evidence="1">RSA 2271</strain>
    </source>
</reference>
<dbReference type="EMBL" id="JAMZIH010000189">
    <property type="protein sequence ID" value="KAJ1679769.1"/>
    <property type="molecule type" value="Genomic_DNA"/>
</dbReference>
<comment type="caution">
    <text evidence="1">The sequence shown here is derived from an EMBL/GenBank/DDBJ whole genome shotgun (WGS) entry which is preliminary data.</text>
</comment>
<proteinExistence type="predicted"/>
<gene>
    <name evidence="1" type="ORF">EV182_001369</name>
</gene>
<organism evidence="1 2">
    <name type="scientific">Spiromyces aspiralis</name>
    <dbReference type="NCBI Taxonomy" id="68401"/>
    <lineage>
        <taxon>Eukaryota</taxon>
        <taxon>Fungi</taxon>
        <taxon>Fungi incertae sedis</taxon>
        <taxon>Zoopagomycota</taxon>
        <taxon>Kickxellomycotina</taxon>
        <taxon>Kickxellomycetes</taxon>
        <taxon>Kickxellales</taxon>
        <taxon>Kickxellaceae</taxon>
        <taxon>Spiromyces</taxon>
    </lineage>
</organism>
<dbReference type="Proteomes" id="UP001145114">
    <property type="component" value="Unassembled WGS sequence"/>
</dbReference>
<feature type="non-terminal residue" evidence="1">
    <location>
        <position position="1"/>
    </location>
</feature>
<name>A0ACC1HT86_9FUNG</name>
<evidence type="ECO:0000313" key="1">
    <source>
        <dbReference type="EMBL" id="KAJ1679769.1"/>
    </source>
</evidence>
<evidence type="ECO:0000313" key="2">
    <source>
        <dbReference type="Proteomes" id="UP001145114"/>
    </source>
</evidence>
<accession>A0ACC1HT86</accession>
<keyword evidence="2" id="KW-1185">Reference proteome</keyword>
<sequence length="948" mass="105534">LSVSQETINKPLLIVAGAGTGKTATLCSRVAHLILNGVSPKSILVITFTNKAANELRERLQGLLLESRGDVVSSGSLAGLPLATTFHSFCYQLMLRYFDQVGYSAPPAIITSDTEKMALLKLVVYNLKDYSLLKQCEYIIKVGQKELVTATPPDVHGRWETVRAYAKGLGYDPSKAGVSRSFNDSFKFIKRASDRESSESVQELLSEHRHLHKFLYMHYESNNQQKSIPNADGDAVPDFRQILDTIHKAKAADYTPSDYLGEFRQMYMGYERLKRQLNLIDFDDMLVLARAILKVDRVREAVTEKYKYLLIDEFQDLNKLQMDIVVQLQGQHGHITAVGDERQSIYGFRGAQSSRNFGIFFEKFIDGHGSISDLGLSGTYRSLTTNYRSSPSIVEFGNHVISASIDRGRCGEENSDQLLKRLRVDLHACGEYAPEANVPIRVWRFASELDEAKHIAREIQWLTEINQCTYSDIAILCRCLRVGAYSVSSNLQKQLLQLGIPVRVLGGRALIKAAEWQNFLALLRVIANPRDDIAMRKCLEKLVIGVGSASIAKIESISAVPGLAIPGNTRAGSMVTTAASNQVKQEELNAEDDVVPADLDVPFIEKICHAVAQKGLIPALACKNLKQFVESLADARAKLDKDVLIEDWVIETYRYFMTPQGQRTTKGGGSEDSAKDPKIEILQDFISSFLTTHIHLFAEWGIEIRTDSSPDSVNDAKPALPEGYHSQQDQNGVFADQGDRVRVPCTMRVLQAFIAHVSLVSGSTEDKGEVHTPSQSASQGSQQDHEDGSKKGTEAVTISTIHQAKGLEWPVVFVPHFNEGFLPMSPRKPNDYSTPVSDGDSNNNHNRALAAKTRNHYEEERRLAYVAVTRSRQVLYVSSVKHFRATPILTWVLERVCLDHSIEEGRDEVPFSRYLPKQATKSGSLGKNGHCMVEFTDWNAYGSACKEP</sequence>